<evidence type="ECO:0000313" key="2">
    <source>
        <dbReference type="Proteomes" id="UP000319722"/>
    </source>
</evidence>
<gene>
    <name evidence="1" type="ORF">FB547_110243</name>
</gene>
<reference evidence="1 2" key="1">
    <citation type="submission" date="2019-06" db="EMBL/GenBank/DDBJ databases">
        <title>Sorghum-associated microbial communities from plants grown in Nebraska, USA.</title>
        <authorList>
            <person name="Schachtman D."/>
        </authorList>
    </citation>
    <scope>NUCLEOTIDE SEQUENCE [LARGE SCALE GENOMIC DNA]</scope>
    <source>
        <strain evidence="1 2">T529</strain>
    </source>
</reference>
<dbReference type="RefSeq" id="WP_145746498.1">
    <property type="nucleotide sequence ID" value="NZ_VIVL01000010.1"/>
</dbReference>
<organism evidence="1 2">
    <name type="scientific">Variovorax beijingensis</name>
    <dbReference type="NCBI Taxonomy" id="2496117"/>
    <lineage>
        <taxon>Bacteria</taxon>
        <taxon>Pseudomonadati</taxon>
        <taxon>Pseudomonadota</taxon>
        <taxon>Betaproteobacteria</taxon>
        <taxon>Burkholderiales</taxon>
        <taxon>Comamonadaceae</taxon>
        <taxon>Variovorax</taxon>
    </lineage>
</organism>
<evidence type="ECO:0000313" key="1">
    <source>
        <dbReference type="EMBL" id="TWD77281.1"/>
    </source>
</evidence>
<dbReference type="AlphaFoldDB" id="A0A561BEF4"/>
<comment type="caution">
    <text evidence="1">The sequence shown here is derived from an EMBL/GenBank/DDBJ whole genome shotgun (WGS) entry which is preliminary data.</text>
</comment>
<dbReference type="EMBL" id="VIVL01000010">
    <property type="protein sequence ID" value="TWD77281.1"/>
    <property type="molecule type" value="Genomic_DNA"/>
</dbReference>
<accession>A0A561BEF4</accession>
<dbReference type="OrthoDB" id="8902640at2"/>
<name>A0A561BEF4_9BURK</name>
<dbReference type="InterPro" id="IPR037883">
    <property type="entry name" value="Knr4/Smi1-like_sf"/>
</dbReference>
<dbReference type="SUPFAM" id="SSF160631">
    <property type="entry name" value="SMI1/KNR4-like"/>
    <property type="match status" value="1"/>
</dbReference>
<evidence type="ECO:0008006" key="3">
    <source>
        <dbReference type="Google" id="ProtNLM"/>
    </source>
</evidence>
<proteinExistence type="predicted"/>
<protein>
    <recommendedName>
        <fullName evidence="3">SMI1/KNR4 family protein</fullName>
    </recommendedName>
</protein>
<sequence>MYDDLLPLKTPENLLGNLKPVDETKLRLNHPDVPDDYVFFLSRIGAGMIGQGQYSLYTGLAEPSFIYGDQPPQLVGVLLFGDDFQGFSAGFRTSTWEVVEVDPLDRSVHVAATSFEAFIRDTIDNLL</sequence>
<dbReference type="Proteomes" id="UP000319722">
    <property type="component" value="Unassembled WGS sequence"/>
</dbReference>